<evidence type="ECO:0000313" key="2">
    <source>
        <dbReference type="Proteomes" id="UP000786185"/>
    </source>
</evidence>
<dbReference type="GO" id="GO:0006302">
    <property type="term" value="P:double-strand break repair"/>
    <property type="evidence" value="ECO:0007669"/>
    <property type="project" value="TreeGrafter"/>
</dbReference>
<protein>
    <submittedName>
        <fullName evidence="1">ATP-binding protein</fullName>
    </submittedName>
</protein>
<organism evidence="1 2">
    <name type="scientific">Vibrio anguillarum</name>
    <name type="common">Listonella anguillarum</name>
    <dbReference type="NCBI Taxonomy" id="55601"/>
    <lineage>
        <taxon>Bacteria</taxon>
        <taxon>Pseudomonadati</taxon>
        <taxon>Pseudomonadota</taxon>
        <taxon>Gammaproteobacteria</taxon>
        <taxon>Vibrionales</taxon>
        <taxon>Vibrionaceae</taxon>
        <taxon>Vibrio</taxon>
    </lineage>
</organism>
<name>A0AAW4BBA9_VIBAN</name>
<dbReference type="GO" id="GO:0016887">
    <property type="term" value="F:ATP hydrolysis activity"/>
    <property type="evidence" value="ECO:0007669"/>
    <property type="project" value="InterPro"/>
</dbReference>
<gene>
    <name evidence="1" type="ORF">ERJ77_06600</name>
</gene>
<dbReference type="Gene3D" id="3.40.50.300">
    <property type="entry name" value="P-loop containing nucleotide triphosphate hydrolases"/>
    <property type="match status" value="1"/>
</dbReference>
<comment type="caution">
    <text evidence="1">The sequence shown here is derived from an EMBL/GenBank/DDBJ whole genome shotgun (WGS) entry which is preliminary data.</text>
</comment>
<dbReference type="SUPFAM" id="SSF52540">
    <property type="entry name" value="P-loop containing nucleoside triphosphate hydrolases"/>
    <property type="match status" value="1"/>
</dbReference>
<dbReference type="AlphaFoldDB" id="A0AAW4BBA9"/>
<dbReference type="EMBL" id="SCLC01000003">
    <property type="protein sequence ID" value="MBF4434172.1"/>
    <property type="molecule type" value="Genomic_DNA"/>
</dbReference>
<dbReference type="CDD" id="cd00267">
    <property type="entry name" value="ABC_ATPase"/>
    <property type="match status" value="1"/>
</dbReference>
<dbReference type="GO" id="GO:0005524">
    <property type="term" value="F:ATP binding"/>
    <property type="evidence" value="ECO:0007669"/>
    <property type="project" value="UniProtKB-KW"/>
</dbReference>
<keyword evidence="1" id="KW-0067">ATP-binding</keyword>
<accession>A0AAW4BBA9</accession>
<dbReference type="PANTHER" id="PTHR32182">
    <property type="entry name" value="DNA REPLICATION AND REPAIR PROTEIN RECF"/>
    <property type="match status" value="1"/>
</dbReference>
<evidence type="ECO:0000313" key="1">
    <source>
        <dbReference type="EMBL" id="MBF4434172.1"/>
    </source>
</evidence>
<dbReference type="PANTHER" id="PTHR32182:SF22">
    <property type="entry name" value="ATP-DEPENDENT ENDONUCLEASE, OLD FAMILY-RELATED"/>
    <property type="match status" value="1"/>
</dbReference>
<dbReference type="GO" id="GO:0000731">
    <property type="term" value="P:DNA synthesis involved in DNA repair"/>
    <property type="evidence" value="ECO:0007669"/>
    <property type="project" value="TreeGrafter"/>
</dbReference>
<sequence>MATISLPLPPNVLYKEAQQIEFDKIATFIGGNGSGKSTILKSIFDEKLKGSLYEDFKVVCFSSGQNESYSERFAHYLNNERKDKRALSLDCFYYDKSLAKLLVFLSTTGNQNGLVRKFLCHNDYVVENEFEEDGSTKITFDIKVDKAYVSLVEQAQKEEAQGNSDVMTSKAYHLTLSNFINTLVDDSYDFSQPLELKTIQLSQSGLSNVSFETDEHTSFDSKIMFFTQAADNDYFVVKKSLNLEFLKVNGSSGEESKPLRLEDLSDGEYQLLFLYALVDLFDRENTLFLFDEADSHLHYKNIDHLWTTFNKISGRALTTTHLIDSISKSGIDKLKVIEKGEIKSGEKISYLASRLKELSEINNTQLKAMSIAENIVFMDDEDDWIIFKQLAIRKLAETEEKKAQMISFLNKFIVIKQESGFEKDAQVFGHAKIKRLDNFVGYLEGHLHNTKNVYLICDRDEYLLNNIGTEKCKLLVQNNGTKKFNKNKLTSHLLSWKRREIKHYLVSPTALANNVSDLNEIFDLGRKTGLSEGNPGDYDTNGKYNDKLASIESNLVKDLVDPYVKDEVGFCSNKTQAFVNRIPKEEISEDIVEMYNYLVKTNE</sequence>
<proteinExistence type="predicted"/>
<keyword evidence="1" id="KW-0547">Nucleotide-binding</keyword>
<reference evidence="1" key="1">
    <citation type="journal article" date="2021" name="PeerJ">
        <title>Analysis of 44 Vibrio anguillarum genomes reveals high genetic diversity.</title>
        <authorList>
            <person name="Hansen M.J."/>
            <person name="Dalsgaard I."/>
        </authorList>
    </citation>
    <scope>NUCLEOTIDE SEQUENCE</scope>
    <source>
        <strain evidence="1">850617-1/1</strain>
    </source>
</reference>
<dbReference type="InterPro" id="IPR027417">
    <property type="entry name" value="P-loop_NTPase"/>
</dbReference>
<dbReference type="RefSeq" id="WP_194567063.1">
    <property type="nucleotide sequence ID" value="NZ_RDOK01000021.1"/>
</dbReference>
<dbReference type="Proteomes" id="UP000786185">
    <property type="component" value="Unassembled WGS sequence"/>
</dbReference>